<accession>A0ABW8NKK0</accession>
<feature type="site" description="Positions MEP for the nucleophilic attack" evidence="7">
    <location>
        <position position="213"/>
    </location>
</feature>
<evidence type="ECO:0000313" key="9">
    <source>
        <dbReference type="Proteomes" id="UP001620597"/>
    </source>
</evidence>
<dbReference type="PANTHER" id="PTHR32125">
    <property type="entry name" value="2-C-METHYL-D-ERYTHRITOL 4-PHOSPHATE CYTIDYLYLTRANSFERASE, CHLOROPLASTIC"/>
    <property type="match status" value="1"/>
</dbReference>
<keyword evidence="4 7" id="KW-0808">Transferase</keyword>
<feature type="site" description="Positions MEP for the nucleophilic attack" evidence="7">
    <location>
        <position position="157"/>
    </location>
</feature>
<evidence type="ECO:0000256" key="4">
    <source>
        <dbReference type="ARBA" id="ARBA00022679"/>
    </source>
</evidence>
<dbReference type="InterPro" id="IPR050088">
    <property type="entry name" value="IspD/TarI_cytidylyltransf_bact"/>
</dbReference>
<proteinExistence type="inferred from homology"/>
<evidence type="ECO:0000256" key="7">
    <source>
        <dbReference type="HAMAP-Rule" id="MF_00108"/>
    </source>
</evidence>
<dbReference type="InterPro" id="IPR018294">
    <property type="entry name" value="ISPD_synthase_CS"/>
</dbReference>
<comment type="function">
    <text evidence="7">Catalyzes the formation of 4-diphosphocytidyl-2-C-methyl-D-erythritol from CTP and 2-C-methyl-D-erythritol 4-phosphate (MEP).</text>
</comment>
<comment type="pathway">
    <text evidence="2 7">Isoprenoid biosynthesis; isopentenyl diphosphate biosynthesis via DXP pathway; isopentenyl diphosphate from 1-deoxy-D-xylulose 5-phosphate: step 2/6.</text>
</comment>
<reference evidence="8 9" key="1">
    <citation type="submission" date="2024-03" db="EMBL/GenBank/DDBJ databases">
        <title>High-quality draft genome sequence of Oceanobacter sp. wDCs-4.</title>
        <authorList>
            <person name="Dong C."/>
        </authorList>
    </citation>
    <scope>NUCLEOTIDE SEQUENCE [LARGE SCALE GENOMIC DNA]</scope>
    <source>
        <strain evidence="9">wDCs-4</strain>
    </source>
</reference>
<feature type="site" description="Transition state stabilizer" evidence="7">
    <location>
        <position position="15"/>
    </location>
</feature>
<dbReference type="InterPro" id="IPR034683">
    <property type="entry name" value="IspD/TarI"/>
</dbReference>
<keyword evidence="5 7" id="KW-0548">Nucleotidyltransferase</keyword>
<evidence type="ECO:0000256" key="5">
    <source>
        <dbReference type="ARBA" id="ARBA00022695"/>
    </source>
</evidence>
<keyword evidence="9" id="KW-1185">Reference proteome</keyword>
<dbReference type="InterPro" id="IPR029044">
    <property type="entry name" value="Nucleotide-diphossugar_trans"/>
</dbReference>
<evidence type="ECO:0000256" key="6">
    <source>
        <dbReference type="ARBA" id="ARBA00023229"/>
    </source>
</evidence>
<dbReference type="Proteomes" id="UP001620597">
    <property type="component" value="Unassembled WGS sequence"/>
</dbReference>
<dbReference type="Pfam" id="PF01128">
    <property type="entry name" value="IspD"/>
    <property type="match status" value="1"/>
</dbReference>
<feature type="site" description="Transition state stabilizer" evidence="7">
    <location>
        <position position="22"/>
    </location>
</feature>
<evidence type="ECO:0000256" key="1">
    <source>
        <dbReference type="ARBA" id="ARBA00001282"/>
    </source>
</evidence>
<keyword evidence="6 7" id="KW-0414">Isoprene biosynthesis</keyword>
<dbReference type="EMBL" id="JBBKTX010000017">
    <property type="protein sequence ID" value="MFK4753495.1"/>
    <property type="molecule type" value="Genomic_DNA"/>
</dbReference>
<dbReference type="NCBIfam" id="TIGR00453">
    <property type="entry name" value="ispD"/>
    <property type="match status" value="1"/>
</dbReference>
<dbReference type="HAMAP" id="MF_00108">
    <property type="entry name" value="IspD"/>
    <property type="match status" value="1"/>
</dbReference>
<dbReference type="RefSeq" id="WP_416206528.1">
    <property type="nucleotide sequence ID" value="NZ_JBBKTX010000017.1"/>
</dbReference>
<organism evidence="8 9">
    <name type="scientific">Oceanobacter antarcticus</name>
    <dbReference type="NCBI Taxonomy" id="3133425"/>
    <lineage>
        <taxon>Bacteria</taxon>
        <taxon>Pseudomonadati</taxon>
        <taxon>Pseudomonadota</taxon>
        <taxon>Gammaproteobacteria</taxon>
        <taxon>Oceanospirillales</taxon>
        <taxon>Oceanospirillaceae</taxon>
        <taxon>Oceanobacter</taxon>
    </lineage>
</organism>
<comment type="catalytic activity">
    <reaction evidence="1 7">
        <text>2-C-methyl-D-erythritol 4-phosphate + CTP + H(+) = 4-CDP-2-C-methyl-D-erythritol + diphosphate</text>
        <dbReference type="Rhea" id="RHEA:13429"/>
        <dbReference type="ChEBI" id="CHEBI:15378"/>
        <dbReference type="ChEBI" id="CHEBI:33019"/>
        <dbReference type="ChEBI" id="CHEBI:37563"/>
        <dbReference type="ChEBI" id="CHEBI:57823"/>
        <dbReference type="ChEBI" id="CHEBI:58262"/>
        <dbReference type="EC" id="2.7.7.60"/>
    </reaction>
</comment>
<comment type="caution">
    <text evidence="8">The sequence shown here is derived from an EMBL/GenBank/DDBJ whole genome shotgun (WGS) entry which is preliminary data.</text>
</comment>
<dbReference type="EC" id="2.7.7.60" evidence="7"/>
<dbReference type="Gene3D" id="3.90.550.10">
    <property type="entry name" value="Spore Coat Polysaccharide Biosynthesis Protein SpsA, Chain A"/>
    <property type="match status" value="1"/>
</dbReference>
<dbReference type="PANTHER" id="PTHR32125:SF4">
    <property type="entry name" value="2-C-METHYL-D-ERYTHRITOL 4-PHOSPHATE CYTIDYLYLTRANSFERASE, CHLOROPLASTIC"/>
    <property type="match status" value="1"/>
</dbReference>
<sequence>MTVWPLVVAAGVGRRMQADRPKQYLRLNQRLLMDYTLDTLLSYPGVTRLVLVLSAHDPYWPASEFAHDARILRAAGGAERSDSVLNGLRTLQAIASMDDWVMVHDVARPCLQHSDLDALLAQLTFPGAILASLTRDTMKRGRLNAAGQTEISATVEREQLWHALTPQVFPLGLLIRALEFCLEQGVAVTDEASAIEHLGHAPRLVEGRADNIKVTRPADLALVAFYLQQARSGPTNKRGGL</sequence>
<evidence type="ECO:0000313" key="8">
    <source>
        <dbReference type="EMBL" id="MFK4753495.1"/>
    </source>
</evidence>
<dbReference type="GO" id="GO:0050518">
    <property type="term" value="F:2-C-methyl-D-erythritol 4-phosphate cytidylyltransferase activity"/>
    <property type="evidence" value="ECO:0007669"/>
    <property type="project" value="UniProtKB-EC"/>
</dbReference>
<protein>
    <recommendedName>
        <fullName evidence="7">2-C-methyl-D-erythritol 4-phosphate cytidylyltransferase</fullName>
        <ecNumber evidence="7">2.7.7.60</ecNumber>
    </recommendedName>
    <alternativeName>
        <fullName evidence="7">4-diphosphocytidyl-2C-methyl-D-erythritol synthase</fullName>
    </alternativeName>
    <alternativeName>
        <fullName evidence="7">MEP cytidylyltransferase</fullName>
        <shortName evidence="7">MCT</shortName>
    </alternativeName>
</protein>
<comment type="similarity">
    <text evidence="3 7">Belongs to the IspD/TarI cytidylyltransferase family. IspD subfamily.</text>
</comment>
<dbReference type="InterPro" id="IPR001228">
    <property type="entry name" value="IspD"/>
</dbReference>
<gene>
    <name evidence="7 8" type="primary">ispD</name>
    <name evidence="8" type="ORF">WG929_13855</name>
</gene>
<evidence type="ECO:0000256" key="2">
    <source>
        <dbReference type="ARBA" id="ARBA00004787"/>
    </source>
</evidence>
<name>A0ABW8NKK0_9GAMM</name>
<evidence type="ECO:0000256" key="3">
    <source>
        <dbReference type="ARBA" id="ARBA00009789"/>
    </source>
</evidence>
<dbReference type="CDD" id="cd02516">
    <property type="entry name" value="CDP-ME_synthetase"/>
    <property type="match status" value="1"/>
</dbReference>
<dbReference type="SUPFAM" id="SSF53448">
    <property type="entry name" value="Nucleotide-diphospho-sugar transferases"/>
    <property type="match status" value="1"/>
</dbReference>
<dbReference type="PROSITE" id="PS01295">
    <property type="entry name" value="ISPD"/>
    <property type="match status" value="1"/>
</dbReference>